<keyword evidence="2" id="KW-1133">Transmembrane helix</keyword>
<evidence type="ECO:0000256" key="2">
    <source>
        <dbReference type="SAM" id="Phobius"/>
    </source>
</evidence>
<keyword evidence="2" id="KW-0472">Membrane</keyword>
<feature type="transmembrane region" description="Helical" evidence="2">
    <location>
        <begin position="281"/>
        <end position="305"/>
    </location>
</feature>
<gene>
    <name evidence="3" type="ORF">BcabD6B2_37950</name>
</gene>
<comment type="caution">
    <text evidence="3">The sequence shown here is derived from an EMBL/GenBank/DDBJ whole genome shotgun (WGS) entry which is preliminary data.</text>
</comment>
<feature type="region of interest" description="Disordered" evidence="1">
    <location>
        <begin position="586"/>
        <end position="648"/>
    </location>
</feature>
<proteinExistence type="predicted"/>
<feature type="transmembrane region" description="Helical" evidence="2">
    <location>
        <begin position="349"/>
        <end position="373"/>
    </location>
</feature>
<reference evidence="3 4" key="1">
    <citation type="submission" date="2021-06" db="EMBL/GenBank/DDBJ databases">
        <title>Genome sequence of Babesia caballi.</title>
        <authorList>
            <person name="Yamagishi J."/>
            <person name="Kidaka T."/>
            <person name="Ochi A."/>
        </authorList>
    </citation>
    <scope>NUCLEOTIDE SEQUENCE [LARGE SCALE GENOMIC DNA]</scope>
    <source>
        <strain evidence="3">USDA-D6B2</strain>
    </source>
</reference>
<dbReference type="GeneID" id="94195841"/>
<keyword evidence="4" id="KW-1185">Reference proteome</keyword>
<dbReference type="AlphaFoldDB" id="A0AAV4LWT6"/>
<protein>
    <submittedName>
        <fullName evidence="3">Beta-glucosidase</fullName>
    </submittedName>
</protein>
<dbReference type="Proteomes" id="UP001497744">
    <property type="component" value="Unassembled WGS sequence"/>
</dbReference>
<accession>A0AAV4LWT6</accession>
<evidence type="ECO:0000313" key="3">
    <source>
        <dbReference type="EMBL" id="GIX64360.1"/>
    </source>
</evidence>
<evidence type="ECO:0000256" key="1">
    <source>
        <dbReference type="SAM" id="MobiDB-lite"/>
    </source>
</evidence>
<name>A0AAV4LWT6_BABCB</name>
<dbReference type="RefSeq" id="XP_067716429.1">
    <property type="nucleotide sequence ID" value="XM_067860328.1"/>
</dbReference>
<evidence type="ECO:0000313" key="4">
    <source>
        <dbReference type="Proteomes" id="UP001497744"/>
    </source>
</evidence>
<sequence>MSGVSFLPERLPLLGEFAALPGDLSASLGAFVGVLEGDLVVFVGDFAGALATALAPAFSADLVGVLVEAMASTLALDGEAAFFSIPRFTAWPFAFPESALLEEAAPLPVGVSGVRSDAYWKDLDPVTLDFLASGTAEAPLSPWRFCAALVLEAGDCSTESSLVCLAMLSDLVSSALVSSALVSSALVSTDLVSSGFIASVTTGVEDPRDGGAESPPASESALVLAFACAGLAGDCAAFAVALAFGMLCDLTAITLVTFTAAGGTAFRDFTSVTGLLVSLSIELLAALAVSASTLVMGLAGLPALVPPAASVLAAGSALGAALPRPLRSAFAPESPAALAATLTSLPGTLAAAGFLSAFVALGGNALAAIGIALRGETEAPRLAASELSPGVVRLWASPAFGVPELDGNTATPFGLGALSVSRSFKVSAGCLCTTDVLTELAGGRERVARMLAGGSELVARGRRAAQGLRVGQASAGADDPAGPRVRAHDGAAHRAVAVPPAEAGLHAAAAQEQRQPGVRPDLHRVLEPGELRQEVLQQLDFAVLQQHGVSYPAGRRANGENHLLCRLQQLTGLPLRAHVTAAAADVPPRAAKTRGIRPDTGSSALLRTPPCPGNSLQSRCRPRRRRPTSPCGGASAAAPHHWDFRSESRQQGNCGARLRLRVLCENRRWRVVACVQSARAALHGPALHSRRRHTGIRYSTFTTGFRQALPPLVDALGVLAPGRGGDPVGSRLGLPRERDAVAVRHLGGRRLQRDPAVVAAPKIGEDAAGGCVDVATVVLVAGGLQALVAEVRRVHLENMRRELDAYSLENPGELHVGPMPLVHLQRLLQQVLRRLVVVVRALHDLVGSCHKPHVALNRPVAGVDARLAVPARHVGLRQVEVHAAQEPVALPVALALRGAKGDVVEVCGQHARRVYNVDDFMGGLAVLLGVQPDESDVPGDARGVVAPALVPAQQPVDERAFPDVGHAERDCAQRSGGQAASGAPLVDPVAELVDELLEPDDARDPVFGVHENHGCHGLAVGLRDVPVELLALPEVFDAVKVRVRDVGDPRIPDVEDHVAHPNVLRQLAQALAEVAREPVDARSPDDPLAADAFVVHSAGALETDGLPRRLLGSDLFRTGGGLHALPDLAVRFQGRHGEGVAVAGFGFSGGAGIWDLFVWFHGLEEPELLQFLLCLFWPLVGVDFVEVLVVDWVVHCVGYHYAFVVALGALLPSGT</sequence>
<organism evidence="3 4">
    <name type="scientific">Babesia caballi</name>
    <dbReference type="NCBI Taxonomy" id="5871"/>
    <lineage>
        <taxon>Eukaryota</taxon>
        <taxon>Sar</taxon>
        <taxon>Alveolata</taxon>
        <taxon>Apicomplexa</taxon>
        <taxon>Aconoidasida</taxon>
        <taxon>Piroplasmida</taxon>
        <taxon>Babesiidae</taxon>
        <taxon>Babesia</taxon>
    </lineage>
</organism>
<keyword evidence="2" id="KW-0812">Transmembrane</keyword>
<dbReference type="EMBL" id="BPLF01000003">
    <property type="protein sequence ID" value="GIX64360.1"/>
    <property type="molecule type" value="Genomic_DNA"/>
</dbReference>